<accession>A0A6P0C509</accession>
<dbReference type="RefSeq" id="WP_155251696.1">
    <property type="nucleotide sequence ID" value="NZ_JAAXBM010000029.1"/>
</dbReference>
<feature type="region of interest" description="Disordered" evidence="1">
    <location>
        <begin position="1"/>
        <end position="23"/>
    </location>
</feature>
<keyword evidence="2" id="KW-0472">Membrane</keyword>
<evidence type="ECO:0000256" key="1">
    <source>
        <dbReference type="SAM" id="MobiDB-lite"/>
    </source>
</evidence>
<organism evidence="3 4">
    <name type="scientific">Rhizobium leguminosarum</name>
    <dbReference type="NCBI Taxonomy" id="384"/>
    <lineage>
        <taxon>Bacteria</taxon>
        <taxon>Pseudomonadati</taxon>
        <taxon>Pseudomonadota</taxon>
        <taxon>Alphaproteobacteria</taxon>
        <taxon>Hyphomicrobiales</taxon>
        <taxon>Rhizobiaceae</taxon>
        <taxon>Rhizobium/Agrobacterium group</taxon>
        <taxon>Rhizobium</taxon>
    </lineage>
</organism>
<dbReference type="Proteomes" id="UP000471409">
    <property type="component" value="Unassembled WGS sequence"/>
</dbReference>
<evidence type="ECO:0000313" key="4">
    <source>
        <dbReference type="Proteomes" id="UP000471409"/>
    </source>
</evidence>
<sequence>MREIAKRAAAHDDEEHKRSSRYSDYSGQHVVDDHLASAPHGSARSRFSPCVLLLQRLQPLDHTPRGRRTWLLFIDAVIAAAVFAAKLEDSVPLVLRATYWPSRKSHSGCCQLWPLQRGERQVARWQITRKRAKVNRNMKFSPKETATAAVPNSSRKSRSVWNGAILAATVIALVATVQVWVAGSEKSSCRIFADGTFYCWDKQPPLLARRNDQYHDCAYERGKISSDCVAWYAKHLDHHLSLRR</sequence>
<keyword evidence="2" id="KW-0812">Transmembrane</keyword>
<evidence type="ECO:0000256" key="2">
    <source>
        <dbReference type="SAM" id="Phobius"/>
    </source>
</evidence>
<evidence type="ECO:0000313" key="3">
    <source>
        <dbReference type="EMBL" id="NEK54861.1"/>
    </source>
</evidence>
<gene>
    <name evidence="3" type="ORF">GUK36_36950</name>
</gene>
<feature type="transmembrane region" description="Helical" evidence="2">
    <location>
        <begin position="160"/>
        <end position="181"/>
    </location>
</feature>
<name>A0A6P0C509_RHILE</name>
<dbReference type="EMBL" id="WXXP01000058">
    <property type="protein sequence ID" value="NEK54861.1"/>
    <property type="molecule type" value="Genomic_DNA"/>
</dbReference>
<reference evidence="3 4" key="1">
    <citation type="submission" date="2020-01" db="EMBL/GenBank/DDBJ databases">
        <title>Rhizobium genotypes associated with high levels of biological nitrogen fixation by grain legumes in a temperate-maritime cropping system.</title>
        <authorList>
            <person name="Maluk M."/>
            <person name="Francesc Ferrando Molina F."/>
            <person name="Lopez Del Egido L."/>
            <person name="Lafos M."/>
            <person name="Langarica-Fuentes A."/>
            <person name="Gebre Yohannes G."/>
            <person name="Young M.W."/>
            <person name="Martin P."/>
            <person name="Gantlett R."/>
            <person name="Kenicer G."/>
            <person name="Hawes C."/>
            <person name="Begg G.S."/>
            <person name="Quilliam R.S."/>
            <person name="Squire G.R."/>
            <person name="Poole P.S."/>
            <person name="Young P.W."/>
            <person name="Iannetta P.M."/>
            <person name="James E.K."/>
        </authorList>
    </citation>
    <scope>NUCLEOTIDE SEQUENCE [LARGE SCALE GENOMIC DNA]</scope>
    <source>
        <strain evidence="3 4">JHI944</strain>
    </source>
</reference>
<proteinExistence type="predicted"/>
<comment type="caution">
    <text evidence="3">The sequence shown here is derived from an EMBL/GenBank/DDBJ whole genome shotgun (WGS) entry which is preliminary data.</text>
</comment>
<feature type="compositionally biased region" description="Basic and acidic residues" evidence="1">
    <location>
        <begin position="1"/>
        <end position="17"/>
    </location>
</feature>
<dbReference type="AlphaFoldDB" id="A0A6P0C509"/>
<keyword evidence="2" id="KW-1133">Transmembrane helix</keyword>
<protein>
    <submittedName>
        <fullName evidence="3">Uncharacterized protein</fullName>
    </submittedName>
</protein>